<dbReference type="AlphaFoldDB" id="F0ZUI5"/>
<gene>
    <name evidence="2" type="ORF">DICPUDRAFT_155635</name>
</gene>
<dbReference type="PANTHER" id="PTHR33714:SF6">
    <property type="entry name" value="TRANSMEMBRANE PROTEIN"/>
    <property type="match status" value="1"/>
</dbReference>
<protein>
    <recommendedName>
        <fullName evidence="4">Transmembrane protein</fullName>
    </recommendedName>
</protein>
<dbReference type="VEuPathDB" id="AmoebaDB:DICPUDRAFT_155635"/>
<dbReference type="Proteomes" id="UP000001064">
    <property type="component" value="Unassembled WGS sequence"/>
</dbReference>
<evidence type="ECO:0000313" key="3">
    <source>
        <dbReference type="Proteomes" id="UP000001064"/>
    </source>
</evidence>
<dbReference type="KEGG" id="dpp:DICPUDRAFT_155635"/>
<dbReference type="PANTHER" id="PTHR33714">
    <property type="entry name" value="COUNTING FACTOR-ASSOCIATED PROTEIN A-RELATED"/>
    <property type="match status" value="1"/>
</dbReference>
<dbReference type="OrthoDB" id="22817at2759"/>
<evidence type="ECO:0000256" key="1">
    <source>
        <dbReference type="SAM" id="SignalP"/>
    </source>
</evidence>
<proteinExistence type="predicted"/>
<evidence type="ECO:0000313" key="2">
    <source>
        <dbReference type="EMBL" id="EGC32399.1"/>
    </source>
</evidence>
<feature type="chain" id="PRO_5003261973" description="Transmembrane protein" evidence="1">
    <location>
        <begin position="25"/>
        <end position="226"/>
    </location>
</feature>
<evidence type="ECO:0008006" key="4">
    <source>
        <dbReference type="Google" id="ProtNLM"/>
    </source>
</evidence>
<reference evidence="3" key="1">
    <citation type="journal article" date="2011" name="Genome Biol.">
        <title>Comparative genomics of the social amoebae Dictyostelium discoideum and Dictyostelium purpureum.</title>
        <authorList>
            <consortium name="US DOE Joint Genome Institute (JGI-PGF)"/>
            <person name="Sucgang R."/>
            <person name="Kuo A."/>
            <person name="Tian X."/>
            <person name="Salerno W."/>
            <person name="Parikh A."/>
            <person name="Feasley C.L."/>
            <person name="Dalin E."/>
            <person name="Tu H."/>
            <person name="Huang E."/>
            <person name="Barry K."/>
            <person name="Lindquist E."/>
            <person name="Shapiro H."/>
            <person name="Bruce D."/>
            <person name="Schmutz J."/>
            <person name="Salamov A."/>
            <person name="Fey P."/>
            <person name="Gaudet P."/>
            <person name="Anjard C."/>
            <person name="Babu M.M."/>
            <person name="Basu S."/>
            <person name="Bushmanova Y."/>
            <person name="van der Wel H."/>
            <person name="Katoh-Kurasawa M."/>
            <person name="Dinh C."/>
            <person name="Coutinho P.M."/>
            <person name="Saito T."/>
            <person name="Elias M."/>
            <person name="Schaap P."/>
            <person name="Kay R.R."/>
            <person name="Henrissat B."/>
            <person name="Eichinger L."/>
            <person name="Rivero F."/>
            <person name="Putnam N.H."/>
            <person name="West C.M."/>
            <person name="Loomis W.F."/>
            <person name="Chisholm R.L."/>
            <person name="Shaulsky G."/>
            <person name="Strassmann J.E."/>
            <person name="Queller D.C."/>
            <person name="Kuspa A."/>
            <person name="Grigoriev I.V."/>
        </authorList>
    </citation>
    <scope>NUCLEOTIDE SEQUENCE [LARGE SCALE GENOMIC DNA]</scope>
    <source>
        <strain evidence="3">QSDP1</strain>
    </source>
</reference>
<dbReference type="EMBL" id="GL871195">
    <property type="protein sequence ID" value="EGC32399.1"/>
    <property type="molecule type" value="Genomic_DNA"/>
</dbReference>
<accession>F0ZUI5</accession>
<organism evidence="2 3">
    <name type="scientific">Dictyostelium purpureum</name>
    <name type="common">Slime mold</name>
    <dbReference type="NCBI Taxonomy" id="5786"/>
    <lineage>
        <taxon>Eukaryota</taxon>
        <taxon>Amoebozoa</taxon>
        <taxon>Evosea</taxon>
        <taxon>Eumycetozoa</taxon>
        <taxon>Dictyostelia</taxon>
        <taxon>Dictyosteliales</taxon>
        <taxon>Dictyosteliaceae</taxon>
        <taxon>Dictyostelium</taxon>
    </lineage>
</organism>
<sequence>MLKKQHKIILNIIFFILCLTIVSSAITNKNNKFNLNSDSGNSGSSSGSGGIYKYVMSTITTDQLSNVCPNENQVDYYAVSQCVDGFKYDCNYENQTVEISIFEDFDCKIFGKTQSVPFGCTDMYNSTYYYTCVEDISPMTNSYSVSSFNDRGCDQSELYHQKFFKLDNCNNDVSPILIGSCNSTFFSYTFYNDTLCQDPLYSLYDPLNTCSNNEVFNQSYYSQCII</sequence>
<feature type="signal peptide" evidence="1">
    <location>
        <begin position="1"/>
        <end position="24"/>
    </location>
</feature>
<dbReference type="RefSeq" id="XP_003291085.1">
    <property type="nucleotide sequence ID" value="XM_003291037.1"/>
</dbReference>
<dbReference type="eggNOG" id="KOG1075">
    <property type="taxonomic scope" value="Eukaryota"/>
</dbReference>
<name>F0ZUI5_DICPU</name>
<keyword evidence="3" id="KW-1185">Reference proteome</keyword>
<dbReference type="GeneID" id="10507270"/>
<dbReference type="InParanoid" id="F0ZUI5"/>
<keyword evidence="1" id="KW-0732">Signal</keyword>